<feature type="transmembrane region" description="Helical" evidence="1">
    <location>
        <begin position="112"/>
        <end position="134"/>
    </location>
</feature>
<dbReference type="EMBL" id="JACAGB010000004">
    <property type="protein sequence ID" value="KAF6366481.1"/>
    <property type="molecule type" value="Genomic_DNA"/>
</dbReference>
<evidence type="ECO:0000313" key="2">
    <source>
        <dbReference type="EMBL" id="KAF6366481.1"/>
    </source>
</evidence>
<sequence>MYLCQKKIKTSFFPYNKQVKIVNQQKLINRSILLIASYSPFSSDSKPCHYKVLKVEHFQKIIVYGYTYLTFLTYSLLLFLGRWSVHQIEGGSKGREDGKWLKLKILRNNTEVSSLCLFFGLFVFVWSVCFTSYISG</sequence>
<gene>
    <name evidence="2" type="ORF">mPipKuh1_009893</name>
</gene>
<name>A0A7J7YWW1_PIPKU</name>
<comment type="caution">
    <text evidence="2">The sequence shown here is derived from an EMBL/GenBank/DDBJ whole genome shotgun (WGS) entry which is preliminary data.</text>
</comment>
<dbReference type="AlphaFoldDB" id="A0A7J7YWW1"/>
<dbReference type="Proteomes" id="UP000558488">
    <property type="component" value="Unassembled WGS sequence"/>
</dbReference>
<keyword evidence="3" id="KW-1185">Reference proteome</keyword>
<feature type="transmembrane region" description="Helical" evidence="1">
    <location>
        <begin position="61"/>
        <end position="80"/>
    </location>
</feature>
<proteinExistence type="predicted"/>
<organism evidence="2 3">
    <name type="scientific">Pipistrellus kuhlii</name>
    <name type="common">Kuhl's pipistrelle</name>
    <dbReference type="NCBI Taxonomy" id="59472"/>
    <lineage>
        <taxon>Eukaryota</taxon>
        <taxon>Metazoa</taxon>
        <taxon>Chordata</taxon>
        <taxon>Craniata</taxon>
        <taxon>Vertebrata</taxon>
        <taxon>Euteleostomi</taxon>
        <taxon>Mammalia</taxon>
        <taxon>Eutheria</taxon>
        <taxon>Laurasiatheria</taxon>
        <taxon>Chiroptera</taxon>
        <taxon>Yangochiroptera</taxon>
        <taxon>Vespertilionidae</taxon>
        <taxon>Pipistrellus</taxon>
    </lineage>
</organism>
<keyword evidence="1" id="KW-0472">Membrane</keyword>
<protein>
    <submittedName>
        <fullName evidence="2">Uncharacterized protein</fullName>
    </submittedName>
</protein>
<keyword evidence="1" id="KW-1133">Transmembrane helix</keyword>
<evidence type="ECO:0000313" key="3">
    <source>
        <dbReference type="Proteomes" id="UP000558488"/>
    </source>
</evidence>
<accession>A0A7J7YWW1</accession>
<reference evidence="2 3" key="1">
    <citation type="journal article" date="2020" name="Nature">
        <title>Six reference-quality genomes reveal evolution of bat adaptations.</title>
        <authorList>
            <person name="Jebb D."/>
            <person name="Huang Z."/>
            <person name="Pippel M."/>
            <person name="Hughes G.M."/>
            <person name="Lavrichenko K."/>
            <person name="Devanna P."/>
            <person name="Winkler S."/>
            <person name="Jermiin L.S."/>
            <person name="Skirmuntt E.C."/>
            <person name="Katzourakis A."/>
            <person name="Burkitt-Gray L."/>
            <person name="Ray D.A."/>
            <person name="Sullivan K.A.M."/>
            <person name="Roscito J.G."/>
            <person name="Kirilenko B.M."/>
            <person name="Davalos L.M."/>
            <person name="Corthals A.P."/>
            <person name="Power M.L."/>
            <person name="Jones G."/>
            <person name="Ransome R.D."/>
            <person name="Dechmann D.K.N."/>
            <person name="Locatelli A.G."/>
            <person name="Puechmaille S.J."/>
            <person name="Fedrigo O."/>
            <person name="Jarvis E.D."/>
            <person name="Hiller M."/>
            <person name="Vernes S.C."/>
            <person name="Myers E.W."/>
            <person name="Teeling E.C."/>
        </authorList>
    </citation>
    <scope>NUCLEOTIDE SEQUENCE [LARGE SCALE GENOMIC DNA]</scope>
    <source>
        <strain evidence="2">MPipKuh1</strain>
        <tissue evidence="2">Flight muscle</tissue>
    </source>
</reference>
<evidence type="ECO:0000256" key="1">
    <source>
        <dbReference type="SAM" id="Phobius"/>
    </source>
</evidence>
<keyword evidence="1" id="KW-0812">Transmembrane</keyword>